<feature type="domain" description="LysM" evidence="1">
    <location>
        <begin position="471"/>
        <end position="514"/>
    </location>
</feature>
<dbReference type="Proteomes" id="UP000886860">
    <property type="component" value="Unassembled WGS sequence"/>
</dbReference>
<dbReference type="CDD" id="cd00118">
    <property type="entry name" value="LysM"/>
    <property type="match status" value="1"/>
</dbReference>
<reference evidence="2" key="1">
    <citation type="submission" date="2020-10" db="EMBL/GenBank/DDBJ databases">
        <authorList>
            <person name="Gilroy R."/>
        </authorList>
    </citation>
    <scope>NUCLEOTIDE SEQUENCE</scope>
    <source>
        <strain evidence="2">CHK123-3438</strain>
    </source>
</reference>
<accession>A0A9D1GJU4</accession>
<dbReference type="Gene3D" id="3.10.350.10">
    <property type="entry name" value="LysM domain"/>
    <property type="match status" value="1"/>
</dbReference>
<dbReference type="Pfam" id="PF12673">
    <property type="entry name" value="SipL"/>
    <property type="match status" value="3"/>
</dbReference>
<evidence type="ECO:0000259" key="1">
    <source>
        <dbReference type="PROSITE" id="PS51782"/>
    </source>
</evidence>
<dbReference type="AlphaFoldDB" id="A0A9D1GJU4"/>
<comment type="caution">
    <text evidence="2">The sequence shown here is derived from an EMBL/GenBank/DDBJ whole genome shotgun (WGS) entry which is preliminary data.</text>
</comment>
<protein>
    <submittedName>
        <fullName evidence="2">DUF3794 domain-containing protein</fullName>
    </submittedName>
</protein>
<dbReference type="PROSITE" id="PS51782">
    <property type="entry name" value="LYSM"/>
    <property type="match status" value="1"/>
</dbReference>
<gene>
    <name evidence="2" type="ORF">IAB60_09465</name>
</gene>
<evidence type="ECO:0000313" key="3">
    <source>
        <dbReference type="Proteomes" id="UP000886860"/>
    </source>
</evidence>
<evidence type="ECO:0000313" key="2">
    <source>
        <dbReference type="EMBL" id="HIT42300.1"/>
    </source>
</evidence>
<dbReference type="InterPro" id="IPR024300">
    <property type="entry name" value="SipL_SPOCS_dom"/>
</dbReference>
<name>A0A9D1GJU4_9FIRM</name>
<dbReference type="InterPro" id="IPR036779">
    <property type="entry name" value="LysM_dom_sf"/>
</dbReference>
<proteinExistence type="predicted"/>
<dbReference type="InterPro" id="IPR018392">
    <property type="entry name" value="LysM"/>
</dbReference>
<reference evidence="2" key="2">
    <citation type="journal article" date="2021" name="PeerJ">
        <title>Extensive microbial diversity within the chicken gut microbiome revealed by metagenomics and culture.</title>
        <authorList>
            <person name="Gilroy R."/>
            <person name="Ravi A."/>
            <person name="Getino M."/>
            <person name="Pursley I."/>
            <person name="Horton D.L."/>
            <person name="Alikhan N.F."/>
            <person name="Baker D."/>
            <person name="Gharbi K."/>
            <person name="Hall N."/>
            <person name="Watson M."/>
            <person name="Adriaenssens E.M."/>
            <person name="Foster-Nyarko E."/>
            <person name="Jarju S."/>
            <person name="Secka A."/>
            <person name="Antonio M."/>
            <person name="Oren A."/>
            <person name="Chaudhuri R.R."/>
            <person name="La Ragione R."/>
            <person name="Hildebrand F."/>
            <person name="Pallen M.J."/>
        </authorList>
    </citation>
    <scope>NUCLEOTIDE SEQUENCE</scope>
    <source>
        <strain evidence="2">CHK123-3438</strain>
    </source>
</reference>
<sequence length="519" mass="57936">MELMKKQIHMNRIKGRASTQITLDDDFIVPDTMDDMAQVLLSTGDILVEAMKPGAERVQIRGKLDFQVLYRKEEGGLQTLAGSIPFDETINVTGLNDRDEITLTWELEDLTADMIHSRKLGVKALAGFFVQAECLTEETAAVDVDRRENEEEIQVKKSPLELASAAARRRDTFRIQEVLNLPANKPNVDRLLWREMDLRGVNIRPMDGSLFISGELMIFLLYSGEGENVPVQWLEESIPFSGEIPLSQALEEQVPMVHVRLAHRELEAKPDYDGEMREFGADVVLELDICLYQEEETDILEDVYSTKEELKPVYETAEFQQILAKNVCKCRVAEKVSLAERRPVLQILRSSGSVKLDEVTVEEDSLLLEGVLQVSLLYLTSDDGAPIQAEEAAIPFQCHAAAAGVDENSVYQVIPGLEQLTAVMMGGNSVEVKGVVSLDVLVQEPLSRQVMTGLESQPLDLLKLQKLPGIVGYIVQPEDDLWSIAKKFHTTIDTVRRANELSDGPVKPGQKLILVKEIG</sequence>
<dbReference type="SUPFAM" id="SSF54106">
    <property type="entry name" value="LysM domain"/>
    <property type="match status" value="1"/>
</dbReference>
<dbReference type="EMBL" id="DVKS01000163">
    <property type="protein sequence ID" value="HIT42300.1"/>
    <property type="molecule type" value="Genomic_DNA"/>
</dbReference>
<dbReference type="SMART" id="SM00257">
    <property type="entry name" value="LysM"/>
    <property type="match status" value="1"/>
</dbReference>
<dbReference type="Pfam" id="PF01476">
    <property type="entry name" value="LysM"/>
    <property type="match status" value="1"/>
</dbReference>
<organism evidence="2 3">
    <name type="scientific">Candidatus Caccovicinus merdipullorum</name>
    <dbReference type="NCBI Taxonomy" id="2840724"/>
    <lineage>
        <taxon>Bacteria</taxon>
        <taxon>Bacillati</taxon>
        <taxon>Bacillota</taxon>
        <taxon>Clostridia</taxon>
        <taxon>Eubacteriales</taxon>
        <taxon>Candidatus Caccovicinus</taxon>
    </lineage>
</organism>